<accession>A0A1G8QIK9</accession>
<dbReference type="PROSITE" id="PS50110">
    <property type="entry name" value="RESPONSE_REGULATORY"/>
    <property type="match status" value="1"/>
</dbReference>
<feature type="transmembrane region" description="Helical" evidence="7">
    <location>
        <begin position="22"/>
        <end position="42"/>
    </location>
</feature>
<dbReference type="GO" id="GO:0016020">
    <property type="term" value="C:membrane"/>
    <property type="evidence" value="ECO:0007669"/>
    <property type="project" value="InterPro"/>
</dbReference>
<evidence type="ECO:0000256" key="7">
    <source>
        <dbReference type="SAM" id="Phobius"/>
    </source>
</evidence>
<dbReference type="InterPro" id="IPR011712">
    <property type="entry name" value="Sig_transdc_His_kin_sub3_dim/P"/>
</dbReference>
<dbReference type="Pfam" id="PF00196">
    <property type="entry name" value="GerE"/>
    <property type="match status" value="1"/>
</dbReference>
<dbReference type="SUPFAM" id="SSF55874">
    <property type="entry name" value="ATPase domain of HSP90 chaperone/DNA topoisomerase II/histidine kinase"/>
    <property type="match status" value="1"/>
</dbReference>
<keyword evidence="7" id="KW-0472">Membrane</keyword>
<dbReference type="CDD" id="cd16917">
    <property type="entry name" value="HATPase_UhpB-NarQ-NarX-like"/>
    <property type="match status" value="1"/>
</dbReference>
<dbReference type="InterPro" id="IPR001789">
    <property type="entry name" value="Sig_transdc_resp-reg_receiver"/>
</dbReference>
<dbReference type="SMART" id="SM00421">
    <property type="entry name" value="HTH_LUXR"/>
    <property type="match status" value="1"/>
</dbReference>
<keyword evidence="3 10" id="KW-0238">DNA-binding</keyword>
<dbReference type="STRING" id="633440.SAMN05421869_108257"/>
<dbReference type="PROSITE" id="PS50043">
    <property type="entry name" value="HTH_LUXR_2"/>
    <property type="match status" value="1"/>
</dbReference>
<dbReference type="Pfam" id="PF00072">
    <property type="entry name" value="Response_reg"/>
    <property type="match status" value="1"/>
</dbReference>
<evidence type="ECO:0000313" key="11">
    <source>
        <dbReference type="Proteomes" id="UP000199202"/>
    </source>
</evidence>
<dbReference type="SMART" id="SM00387">
    <property type="entry name" value="HATPase_c"/>
    <property type="match status" value="1"/>
</dbReference>
<keyword evidence="1 5" id="KW-0597">Phosphoprotein</keyword>
<keyword evidence="4" id="KW-0804">Transcription</keyword>
<dbReference type="PANTHER" id="PTHR43214">
    <property type="entry name" value="TWO-COMPONENT RESPONSE REGULATOR"/>
    <property type="match status" value="1"/>
</dbReference>
<keyword evidence="7" id="KW-1133">Transmembrane helix</keyword>
<dbReference type="SUPFAM" id="SSF52172">
    <property type="entry name" value="CheY-like"/>
    <property type="match status" value="1"/>
</dbReference>
<sequence length="602" mass="64371">MTSVTSPIPQGAPARVRHSDRLFDLVLAVITVVGVSLGGLAAQTYESPWRALFPLALFLGALLLFRRDRPMTVLLLSIGAIFVYHWVSNFEGGYVWPASAAYFTAACTPRVRWVAAIGAGQLVYSTLDHWWMLQHGTGRFVSHIAGEGLLLLVLIGAGLTHASVMRWRARLREADDRARAAEERLRASREVHDIVAHTLAVVGVHLNLAADTLREAPEEAAAALGVAMEVRNRAMAELNSLIGLLRDGLGSTTPQPDLASLGTLIADARAAGLRVTLDERGDPAAVPGAPAVAVYRVVQEALTNTLKHSGAAEAEVTIERDPYSIIVEVRDDGRGCAEVRERHGLTGMRERVSALGGTLTVGSVPGGLLGTGGDPCGRLTRMTCKVLLADDQALVRAGFRGLLSRARDLVVVGEAATGDEAVRLAARTLPDVILMDIRMPGMDGITATRRIVSDPSIPGCRVIILTTFDTDEHLFDALSVGASGFLTKEIEPSELRRAVAAVAAGDALLSPGITRRVLERFAGPRGPAPVARQRMDVLTTREREVVRLVALGLSNDEIAERLTISPFTAKTHVTRAIAKLSVRDRVQLVILAYESGLVRPGG</sequence>
<dbReference type="SMART" id="SM00448">
    <property type="entry name" value="REC"/>
    <property type="match status" value="1"/>
</dbReference>
<dbReference type="InterPro" id="IPR016032">
    <property type="entry name" value="Sig_transdc_resp-reg_C-effctor"/>
</dbReference>
<dbReference type="InterPro" id="IPR003594">
    <property type="entry name" value="HATPase_dom"/>
</dbReference>
<dbReference type="Gene3D" id="3.30.565.10">
    <property type="entry name" value="Histidine kinase-like ATPase, C-terminal domain"/>
    <property type="match status" value="1"/>
</dbReference>
<dbReference type="GO" id="GO:0003677">
    <property type="term" value="F:DNA binding"/>
    <property type="evidence" value="ECO:0007669"/>
    <property type="project" value="UniProtKB-KW"/>
</dbReference>
<evidence type="ECO:0000259" key="8">
    <source>
        <dbReference type="PROSITE" id="PS50043"/>
    </source>
</evidence>
<dbReference type="InterPro" id="IPR058245">
    <property type="entry name" value="NreC/VraR/RcsB-like_REC"/>
</dbReference>
<evidence type="ECO:0000259" key="9">
    <source>
        <dbReference type="PROSITE" id="PS50110"/>
    </source>
</evidence>
<name>A0A1G8QIK9_9ACTN</name>
<dbReference type="Pfam" id="PF02518">
    <property type="entry name" value="HATPase_c"/>
    <property type="match status" value="1"/>
</dbReference>
<protein>
    <submittedName>
        <fullName evidence="10">DNA-binding response regulator, NarL/FixJ family, contains REC and HTH domains</fullName>
    </submittedName>
</protein>
<evidence type="ECO:0000256" key="2">
    <source>
        <dbReference type="ARBA" id="ARBA00023015"/>
    </source>
</evidence>
<dbReference type="GO" id="GO:0046983">
    <property type="term" value="F:protein dimerization activity"/>
    <property type="evidence" value="ECO:0007669"/>
    <property type="project" value="InterPro"/>
</dbReference>
<dbReference type="OrthoDB" id="4195281at2"/>
<feature type="coiled-coil region" evidence="6">
    <location>
        <begin position="164"/>
        <end position="191"/>
    </location>
</feature>
<dbReference type="InterPro" id="IPR039420">
    <property type="entry name" value="WalR-like"/>
</dbReference>
<proteinExistence type="predicted"/>
<feature type="modified residue" description="4-aspartylphosphate" evidence="5">
    <location>
        <position position="436"/>
    </location>
</feature>
<evidence type="ECO:0000313" key="10">
    <source>
        <dbReference type="EMBL" id="SDJ04466.1"/>
    </source>
</evidence>
<dbReference type="CDD" id="cd06170">
    <property type="entry name" value="LuxR_C_like"/>
    <property type="match status" value="1"/>
</dbReference>
<dbReference type="SUPFAM" id="SSF46894">
    <property type="entry name" value="C-terminal effector domain of the bipartite response regulators"/>
    <property type="match status" value="1"/>
</dbReference>
<gene>
    <name evidence="10" type="ORF">SAMN05421869_108257</name>
</gene>
<dbReference type="GO" id="GO:0000155">
    <property type="term" value="F:phosphorelay sensor kinase activity"/>
    <property type="evidence" value="ECO:0007669"/>
    <property type="project" value="InterPro"/>
</dbReference>
<dbReference type="GO" id="GO:0006355">
    <property type="term" value="P:regulation of DNA-templated transcription"/>
    <property type="evidence" value="ECO:0007669"/>
    <property type="project" value="InterPro"/>
</dbReference>
<dbReference type="PANTHER" id="PTHR43214:SF24">
    <property type="entry name" value="TRANSCRIPTIONAL REGULATORY PROTEIN NARL-RELATED"/>
    <property type="match status" value="1"/>
</dbReference>
<keyword evidence="2" id="KW-0805">Transcription regulation</keyword>
<evidence type="ECO:0000256" key="6">
    <source>
        <dbReference type="SAM" id="Coils"/>
    </source>
</evidence>
<evidence type="ECO:0000256" key="5">
    <source>
        <dbReference type="PROSITE-ProRule" id="PRU00169"/>
    </source>
</evidence>
<dbReference type="InterPro" id="IPR000792">
    <property type="entry name" value="Tscrpt_reg_LuxR_C"/>
</dbReference>
<feature type="domain" description="Response regulatory" evidence="9">
    <location>
        <begin position="385"/>
        <end position="503"/>
    </location>
</feature>
<dbReference type="InterPro" id="IPR036890">
    <property type="entry name" value="HATPase_C_sf"/>
</dbReference>
<feature type="transmembrane region" description="Helical" evidence="7">
    <location>
        <begin position="140"/>
        <end position="162"/>
    </location>
</feature>
<feature type="domain" description="HTH luxR-type" evidence="8">
    <location>
        <begin position="531"/>
        <end position="596"/>
    </location>
</feature>
<feature type="transmembrane region" description="Helical" evidence="7">
    <location>
        <begin position="48"/>
        <end position="65"/>
    </location>
</feature>
<dbReference type="CDD" id="cd17535">
    <property type="entry name" value="REC_NarL-like"/>
    <property type="match status" value="1"/>
</dbReference>
<dbReference type="AlphaFoldDB" id="A0A1G8QIK9"/>
<dbReference type="Gene3D" id="1.20.5.1930">
    <property type="match status" value="1"/>
</dbReference>
<dbReference type="PRINTS" id="PR00038">
    <property type="entry name" value="HTHLUXR"/>
</dbReference>
<evidence type="ECO:0000256" key="1">
    <source>
        <dbReference type="ARBA" id="ARBA00022553"/>
    </source>
</evidence>
<dbReference type="InterPro" id="IPR011006">
    <property type="entry name" value="CheY-like_superfamily"/>
</dbReference>
<dbReference type="Proteomes" id="UP000199202">
    <property type="component" value="Unassembled WGS sequence"/>
</dbReference>
<evidence type="ECO:0000256" key="3">
    <source>
        <dbReference type="ARBA" id="ARBA00023125"/>
    </source>
</evidence>
<keyword evidence="11" id="KW-1185">Reference proteome</keyword>
<dbReference type="Pfam" id="PF07730">
    <property type="entry name" value="HisKA_3"/>
    <property type="match status" value="1"/>
</dbReference>
<keyword evidence="6" id="KW-0175">Coiled coil</keyword>
<dbReference type="EMBL" id="FNDJ01000008">
    <property type="protein sequence ID" value="SDJ04466.1"/>
    <property type="molecule type" value="Genomic_DNA"/>
</dbReference>
<dbReference type="Gene3D" id="3.40.50.2300">
    <property type="match status" value="1"/>
</dbReference>
<feature type="transmembrane region" description="Helical" evidence="7">
    <location>
        <begin position="72"/>
        <end position="87"/>
    </location>
</feature>
<evidence type="ECO:0000256" key="4">
    <source>
        <dbReference type="ARBA" id="ARBA00023163"/>
    </source>
</evidence>
<keyword evidence="7" id="KW-0812">Transmembrane</keyword>
<reference evidence="10 11" key="1">
    <citation type="submission" date="2016-10" db="EMBL/GenBank/DDBJ databases">
        <authorList>
            <person name="de Groot N.N."/>
        </authorList>
    </citation>
    <scope>NUCLEOTIDE SEQUENCE [LARGE SCALE GENOMIC DNA]</scope>
    <source>
        <strain evidence="10 11">CGMCC 4.6533</strain>
    </source>
</reference>
<organism evidence="10 11">
    <name type="scientific">Nonomuraea jiangxiensis</name>
    <dbReference type="NCBI Taxonomy" id="633440"/>
    <lineage>
        <taxon>Bacteria</taxon>
        <taxon>Bacillati</taxon>
        <taxon>Actinomycetota</taxon>
        <taxon>Actinomycetes</taxon>
        <taxon>Streptosporangiales</taxon>
        <taxon>Streptosporangiaceae</taxon>
        <taxon>Nonomuraea</taxon>
    </lineage>
</organism>